<proteinExistence type="predicted"/>
<reference evidence="1" key="1">
    <citation type="submission" date="2021-03" db="EMBL/GenBank/DDBJ databases">
        <title>Genome sequencing and assembly of Tianweitania sediminis.</title>
        <authorList>
            <person name="Chhetri G."/>
        </authorList>
    </citation>
    <scope>NUCLEOTIDE SEQUENCE</scope>
    <source>
        <strain evidence="1">Z8</strain>
    </source>
</reference>
<name>A0A8J7RJP8_9HYPH</name>
<dbReference type="PANTHER" id="PTHR43179:SF7">
    <property type="entry name" value="RHAMNOSYLTRANSFERASE WBBL"/>
    <property type="match status" value="1"/>
</dbReference>
<dbReference type="Gene3D" id="3.90.550.10">
    <property type="entry name" value="Spore Coat Polysaccharide Biosynthesis Protein SpsA, Chain A"/>
    <property type="match status" value="1"/>
</dbReference>
<evidence type="ECO:0000313" key="2">
    <source>
        <dbReference type="Proteomes" id="UP000666240"/>
    </source>
</evidence>
<keyword evidence="2" id="KW-1185">Reference proteome</keyword>
<organism evidence="1 2">
    <name type="scientific">Tianweitania sediminis</name>
    <dbReference type="NCBI Taxonomy" id="1502156"/>
    <lineage>
        <taxon>Bacteria</taxon>
        <taxon>Pseudomonadati</taxon>
        <taxon>Pseudomonadota</taxon>
        <taxon>Alphaproteobacteria</taxon>
        <taxon>Hyphomicrobiales</taxon>
        <taxon>Phyllobacteriaceae</taxon>
        <taxon>Tianweitania</taxon>
    </lineage>
</organism>
<protein>
    <submittedName>
        <fullName evidence="1">Uncharacterized protein</fullName>
    </submittedName>
</protein>
<accession>A0A8J7RJP8</accession>
<dbReference type="Proteomes" id="UP000666240">
    <property type="component" value="Unassembled WGS sequence"/>
</dbReference>
<dbReference type="PANTHER" id="PTHR43179">
    <property type="entry name" value="RHAMNOSYLTRANSFERASE WBBL"/>
    <property type="match status" value="1"/>
</dbReference>
<dbReference type="AlphaFoldDB" id="A0A8J7RJP8"/>
<sequence>MSVSKDLSLRAPAFSSSHAVATRSAAFETSVGDLGYVLHFASKIIVAIPRPQAWIETITLQDPLGFQAGLQDWTSLDYAMNSDETSSSDLKLTIASTPRDAGLDLTGRVAVTIETEDGGQIAFNTRIATVKPGAHGDPVLRGLVVAAAEAGAIDLRASSLLGNRCRWVAVEEFTPLLFNSSLEGEDGVLIEGWMQDAHIRSFALVNTDFTSYVHVEDMLLRAVERPAEVRNRTRRRSQLTKLEGFLAALPLNGCSAEEVLVVEHLAGETLLSGPYRLKLEGNPQHMVEEVTRSIELDPDQPLPKSLAVVSALTRRRSIAPSFRVQRFGQQSEAKISIVVAMSGDEIFLQSLLHQQQRLSPHLEWVICLEAGERATGFARIIATQGHRLRGAIKLVIADSPCGTMRLKNIGAEKAAGDILVFVEETTWFEDRRPWLAALLALRDRAFDVVGVGLAMEDGNLDNEGLFVRNHALSPHLPSVEFKNRGRPSFPSRPRPVIEPVDAVSSAALVTSRGRFFAIGGFDEGFEAARYADNEFARRAAAAGAMIGFVSGRGATHVEGAASAAADQARLLADRLRHAIALADQTAIQGLLT</sequence>
<comment type="caution">
    <text evidence="1">The sequence shown here is derived from an EMBL/GenBank/DDBJ whole genome shotgun (WGS) entry which is preliminary data.</text>
</comment>
<evidence type="ECO:0000313" key="1">
    <source>
        <dbReference type="EMBL" id="MBP0438516.1"/>
    </source>
</evidence>
<dbReference type="SUPFAM" id="SSF53448">
    <property type="entry name" value="Nucleotide-diphospho-sugar transferases"/>
    <property type="match status" value="1"/>
</dbReference>
<dbReference type="EMBL" id="JAGIYY010000002">
    <property type="protein sequence ID" value="MBP0438516.1"/>
    <property type="molecule type" value="Genomic_DNA"/>
</dbReference>
<dbReference type="RefSeq" id="WP_209334553.1">
    <property type="nucleotide sequence ID" value="NZ_JAGIYY010000002.1"/>
</dbReference>
<gene>
    <name evidence="1" type="ORF">J5Y06_07635</name>
</gene>
<dbReference type="InterPro" id="IPR029044">
    <property type="entry name" value="Nucleotide-diphossugar_trans"/>
</dbReference>